<reference evidence="8 9" key="1">
    <citation type="submission" date="2010-04" db="EMBL/GenBank/DDBJ databases">
        <authorList>
            <person name="Qin X."/>
            <person name="Bachman B."/>
            <person name="Battles P."/>
            <person name="Bell A."/>
            <person name="Bess C."/>
            <person name="Bickham C."/>
            <person name="Chaboub L."/>
            <person name="Chen D."/>
            <person name="Coyle M."/>
            <person name="Deiros D.R."/>
            <person name="Dinh H."/>
            <person name="Forbes L."/>
            <person name="Fowler G."/>
            <person name="Francisco L."/>
            <person name="Fu Q."/>
            <person name="Gubbala S."/>
            <person name="Hale W."/>
            <person name="Han Y."/>
            <person name="Hemphill L."/>
            <person name="Highlander S.K."/>
            <person name="Hirani K."/>
            <person name="Hogues M."/>
            <person name="Jackson L."/>
            <person name="Jakkamsetti A."/>
            <person name="Javaid M."/>
            <person name="Jiang H."/>
            <person name="Korchina V."/>
            <person name="Kovar C."/>
            <person name="Lara F."/>
            <person name="Lee S."/>
            <person name="Mata R."/>
            <person name="Mathew T."/>
            <person name="Moen C."/>
            <person name="Morales K."/>
            <person name="Munidasa M."/>
            <person name="Nazareth L."/>
            <person name="Ngo R."/>
            <person name="Nguyen L."/>
            <person name="Okwuonu G."/>
            <person name="Ongeri F."/>
            <person name="Patil S."/>
            <person name="Petrosino J."/>
            <person name="Pham C."/>
            <person name="Pham P."/>
            <person name="Pu L.-L."/>
            <person name="Puazo M."/>
            <person name="Raj R."/>
            <person name="Reid J."/>
            <person name="Rouhana J."/>
            <person name="Saada N."/>
            <person name="Shang Y."/>
            <person name="Simmons D."/>
            <person name="Thornton R."/>
            <person name="Warren J."/>
            <person name="Weissenberger G."/>
            <person name="Zhang J."/>
            <person name="Zhang L."/>
            <person name="Zhou C."/>
            <person name="Zhu D."/>
            <person name="Muzny D."/>
            <person name="Worley K."/>
            <person name="Gibbs R."/>
        </authorList>
    </citation>
    <scope>NUCLEOTIDE SEQUENCE [LARGE SCALE GENOMIC DNA]</scope>
    <source>
        <strain evidence="8 9">ATCC 49957</strain>
    </source>
</reference>
<dbReference type="SUPFAM" id="SSF50447">
    <property type="entry name" value="Translation proteins"/>
    <property type="match status" value="1"/>
</dbReference>
<evidence type="ECO:0000313" key="9">
    <source>
        <dbReference type="Proteomes" id="UP000005324"/>
    </source>
</evidence>
<dbReference type="RefSeq" id="WP_007002881.1">
    <property type="nucleotide sequence ID" value="NZ_GG770777.1"/>
</dbReference>
<evidence type="ECO:0000256" key="3">
    <source>
        <dbReference type="ARBA" id="ARBA00017959"/>
    </source>
</evidence>
<keyword evidence="9" id="KW-1185">Reference proteome</keyword>
<dbReference type="InterPro" id="IPR009000">
    <property type="entry name" value="Transl_B-barrel_sf"/>
</dbReference>
<dbReference type="InterPro" id="IPR018164">
    <property type="entry name" value="Ala-tRNA-synth_IIc_N"/>
</dbReference>
<dbReference type="SUPFAM" id="SSF55186">
    <property type="entry name" value="ThrRS/AlaRS common domain"/>
    <property type="match status" value="1"/>
</dbReference>
<evidence type="ECO:0000256" key="1">
    <source>
        <dbReference type="ARBA" id="ARBA00001947"/>
    </source>
</evidence>
<evidence type="ECO:0000256" key="2">
    <source>
        <dbReference type="ARBA" id="ARBA00004496"/>
    </source>
</evidence>
<keyword evidence="8" id="KW-0436">Ligase</keyword>
<dbReference type="Gene3D" id="2.40.30.130">
    <property type="match status" value="1"/>
</dbReference>
<organism evidence="8 9">
    <name type="scientific">Pseudoroseomonas cervicalis ATCC 49957</name>
    <dbReference type="NCBI Taxonomy" id="525371"/>
    <lineage>
        <taxon>Bacteria</taxon>
        <taxon>Pseudomonadati</taxon>
        <taxon>Pseudomonadota</taxon>
        <taxon>Alphaproteobacteria</taxon>
        <taxon>Acetobacterales</taxon>
        <taxon>Roseomonadaceae</taxon>
        <taxon>Roseomonas</taxon>
    </lineage>
</organism>
<dbReference type="HOGENOM" id="CLU_004485_3_2_5"/>
<dbReference type="Pfam" id="PF01411">
    <property type="entry name" value="tRNA-synt_2c"/>
    <property type="match status" value="1"/>
</dbReference>
<keyword evidence="5" id="KW-0862">Zinc</keyword>
<sequence>MTELLYRADAYLQEAEATVLSAGPEGVVLDRTPFYAQAGGQPGDTGVLAWEGGAMPVANAVKGEAGAVLHVPAPEAALPSVGARVTARLDWARRHRLMRMHTSLHLLCSLIPGAGVTGGQIGVEKSRLDFDLAEPPTKEWLSERLTALAAADHAVTERWISDAELDANPSLVRTLSVQPPRGGGQVRLVRIGAEEAPVDLQPCGGTHVRQTGEIGAITVTKLENKGRQNRRVYLTLEG</sequence>
<dbReference type="GO" id="GO:0046872">
    <property type="term" value="F:metal ion binding"/>
    <property type="evidence" value="ECO:0007669"/>
    <property type="project" value="UniProtKB-KW"/>
</dbReference>
<comment type="cofactor">
    <cofactor evidence="1">
        <name>Zn(2+)</name>
        <dbReference type="ChEBI" id="CHEBI:29105"/>
    </cofactor>
</comment>
<name>D5RRY9_9PROT</name>
<dbReference type="GO" id="GO:0003676">
    <property type="term" value="F:nucleic acid binding"/>
    <property type="evidence" value="ECO:0007669"/>
    <property type="project" value="InterPro"/>
</dbReference>
<dbReference type="GO" id="GO:0005737">
    <property type="term" value="C:cytoplasm"/>
    <property type="evidence" value="ECO:0007669"/>
    <property type="project" value="UniProtKB-SubCell"/>
</dbReference>
<accession>D5RRY9</accession>
<dbReference type="InterPro" id="IPR018165">
    <property type="entry name" value="Ala-tRNA-synth_IIc_core"/>
</dbReference>
<dbReference type="InterPro" id="IPR051335">
    <property type="entry name" value="Alanyl-tRNA_Editing_Enzymes"/>
</dbReference>
<dbReference type="Proteomes" id="UP000005324">
    <property type="component" value="Unassembled WGS sequence"/>
</dbReference>
<evidence type="ECO:0000256" key="4">
    <source>
        <dbReference type="ARBA" id="ARBA00022723"/>
    </source>
</evidence>
<dbReference type="GO" id="GO:0006419">
    <property type="term" value="P:alanyl-tRNA aminoacylation"/>
    <property type="evidence" value="ECO:0007669"/>
    <property type="project" value="InterPro"/>
</dbReference>
<dbReference type="Pfam" id="PF07973">
    <property type="entry name" value="tRNA_SAD"/>
    <property type="match status" value="1"/>
</dbReference>
<evidence type="ECO:0000313" key="8">
    <source>
        <dbReference type="EMBL" id="EFH09915.1"/>
    </source>
</evidence>
<evidence type="ECO:0000256" key="5">
    <source>
        <dbReference type="ARBA" id="ARBA00022833"/>
    </source>
</evidence>
<dbReference type="InterPro" id="IPR018163">
    <property type="entry name" value="Thr/Ala-tRNA-synth_IIc_edit"/>
</dbReference>
<gene>
    <name evidence="8" type="primary">alaS2</name>
    <name evidence="8" type="ORF">HMPREF0731_3851</name>
</gene>
<dbReference type="GO" id="GO:0005524">
    <property type="term" value="F:ATP binding"/>
    <property type="evidence" value="ECO:0007669"/>
    <property type="project" value="InterPro"/>
</dbReference>
<dbReference type="PROSITE" id="PS50860">
    <property type="entry name" value="AA_TRNA_LIGASE_II_ALA"/>
    <property type="match status" value="1"/>
</dbReference>
<dbReference type="InterPro" id="IPR012947">
    <property type="entry name" value="tRNA_SAD"/>
</dbReference>
<comment type="caution">
    <text evidence="8">The sequence shown here is derived from an EMBL/GenBank/DDBJ whole genome shotgun (WGS) entry which is preliminary data.</text>
</comment>
<dbReference type="Gene3D" id="3.30.980.10">
    <property type="entry name" value="Threonyl-trna Synthetase, Chain A, domain 2"/>
    <property type="match status" value="1"/>
</dbReference>
<dbReference type="EMBL" id="ADVL01000722">
    <property type="protein sequence ID" value="EFH09915.1"/>
    <property type="molecule type" value="Genomic_DNA"/>
</dbReference>
<proteinExistence type="predicted"/>
<evidence type="ECO:0000259" key="7">
    <source>
        <dbReference type="PROSITE" id="PS50860"/>
    </source>
</evidence>
<dbReference type="PANTHER" id="PTHR43462:SF1">
    <property type="entry name" value="ALANYL-TRNA EDITING PROTEIN AARSD1"/>
    <property type="match status" value="1"/>
</dbReference>
<dbReference type="OrthoDB" id="9812949at2"/>
<dbReference type="AlphaFoldDB" id="D5RRY9"/>
<feature type="domain" description="Alanyl-transfer RNA synthetases family profile" evidence="7">
    <location>
        <begin position="1"/>
        <end position="232"/>
    </location>
</feature>
<dbReference type="PANTHER" id="PTHR43462">
    <property type="entry name" value="ALANYL-TRNA EDITING PROTEIN"/>
    <property type="match status" value="1"/>
</dbReference>
<keyword evidence="4" id="KW-0479">Metal-binding</keyword>
<dbReference type="SMART" id="SM00863">
    <property type="entry name" value="tRNA_SAD"/>
    <property type="match status" value="1"/>
</dbReference>
<dbReference type="GO" id="GO:0004813">
    <property type="term" value="F:alanine-tRNA ligase activity"/>
    <property type="evidence" value="ECO:0007669"/>
    <property type="project" value="InterPro"/>
</dbReference>
<protein>
    <recommendedName>
        <fullName evidence="3">Alanine--tRNA ligase</fullName>
    </recommendedName>
    <alternativeName>
        <fullName evidence="6">Alanyl-tRNA synthetase</fullName>
    </alternativeName>
</protein>
<comment type="subcellular location">
    <subcellularLocation>
        <location evidence="2">Cytoplasm</location>
    </subcellularLocation>
</comment>
<evidence type="ECO:0000256" key="6">
    <source>
        <dbReference type="ARBA" id="ARBA00032577"/>
    </source>
</evidence>
<dbReference type="GO" id="GO:0002161">
    <property type="term" value="F:aminoacyl-tRNA deacylase activity"/>
    <property type="evidence" value="ECO:0007669"/>
    <property type="project" value="UniProtKB-ARBA"/>
</dbReference>